<dbReference type="EMBL" id="CAJNOR010001393">
    <property type="protein sequence ID" value="CAF1135076.1"/>
    <property type="molecule type" value="Genomic_DNA"/>
</dbReference>
<dbReference type="PANTHER" id="PTHR14677">
    <property type="entry name" value="ARSENITE INDUCUBLE RNA ASSOCIATED PROTEIN AIP-1-RELATED"/>
    <property type="match status" value="1"/>
</dbReference>
<evidence type="ECO:0000256" key="6">
    <source>
        <dbReference type="SAM" id="MobiDB-lite"/>
    </source>
</evidence>
<keyword evidence="9" id="KW-1185">Reference proteome</keyword>
<feature type="domain" description="AN1-type" evidence="7">
    <location>
        <begin position="92"/>
        <end position="140"/>
    </location>
</feature>
<dbReference type="GO" id="GO:0008270">
    <property type="term" value="F:zinc ion binding"/>
    <property type="evidence" value="ECO:0007669"/>
    <property type="project" value="UniProtKB-KW"/>
</dbReference>
<organism evidence="8 9">
    <name type="scientific">Adineta ricciae</name>
    <name type="common">Rotifer</name>
    <dbReference type="NCBI Taxonomy" id="249248"/>
    <lineage>
        <taxon>Eukaryota</taxon>
        <taxon>Metazoa</taxon>
        <taxon>Spiralia</taxon>
        <taxon>Gnathifera</taxon>
        <taxon>Rotifera</taxon>
        <taxon>Eurotatoria</taxon>
        <taxon>Bdelloidea</taxon>
        <taxon>Adinetida</taxon>
        <taxon>Adinetidae</taxon>
        <taxon>Adineta</taxon>
    </lineage>
</organism>
<accession>A0A814RKC0</accession>
<keyword evidence="2" id="KW-0677">Repeat</keyword>
<dbReference type="GO" id="GO:0043161">
    <property type="term" value="P:proteasome-mediated ubiquitin-dependent protein catabolic process"/>
    <property type="evidence" value="ECO:0007669"/>
    <property type="project" value="TreeGrafter"/>
</dbReference>
<reference evidence="8" key="1">
    <citation type="submission" date="2021-02" db="EMBL/GenBank/DDBJ databases">
        <authorList>
            <person name="Nowell W R."/>
        </authorList>
    </citation>
    <scope>NUCLEOTIDE SEQUENCE</scope>
</reference>
<feature type="region of interest" description="Disordered" evidence="6">
    <location>
        <begin position="160"/>
        <end position="195"/>
    </location>
</feature>
<dbReference type="Pfam" id="PF25403">
    <property type="entry name" value="zf-C2H2_ZFAND2"/>
    <property type="match status" value="1"/>
</dbReference>
<dbReference type="PROSITE" id="PS51039">
    <property type="entry name" value="ZF_AN1"/>
    <property type="match status" value="2"/>
</dbReference>
<dbReference type="InterPro" id="IPR035896">
    <property type="entry name" value="AN1-like_Znf"/>
</dbReference>
<dbReference type="AlphaFoldDB" id="A0A814RKC0"/>
<keyword evidence="3 5" id="KW-0863">Zinc-finger</keyword>
<evidence type="ECO:0000256" key="5">
    <source>
        <dbReference type="PROSITE-ProRule" id="PRU00449"/>
    </source>
</evidence>
<feature type="domain" description="AN1-type" evidence="7">
    <location>
        <begin position="4"/>
        <end position="52"/>
    </location>
</feature>
<gene>
    <name evidence="8" type="ORF">XAT740_LOCUS20110</name>
</gene>
<evidence type="ECO:0000256" key="1">
    <source>
        <dbReference type="ARBA" id="ARBA00022723"/>
    </source>
</evidence>
<dbReference type="SUPFAM" id="SSF118310">
    <property type="entry name" value="AN1-like Zinc finger"/>
    <property type="match status" value="2"/>
</dbReference>
<feature type="compositionally biased region" description="Low complexity" evidence="6">
    <location>
        <begin position="173"/>
        <end position="187"/>
    </location>
</feature>
<evidence type="ECO:0000256" key="3">
    <source>
        <dbReference type="ARBA" id="ARBA00022771"/>
    </source>
</evidence>
<evidence type="ECO:0000313" key="8">
    <source>
        <dbReference type="EMBL" id="CAF1135076.1"/>
    </source>
</evidence>
<sequence length="195" mass="22439">MEFPQLGQHCSAKGCNKLDFLPMKCDACSAILCKDHIKYDEHQCSSSYRKNVQIPVCPLCNQHVPYEYRDQSPDRAVSAHIDRDCRSRKREKVYANKCSVASCKQREAIPVNCEKCSKTFCLRHRFPDDHRCQDFQHQSPAKQKKQEEDDYALAKALQESERQELQRIRRNQTTSTAATANTSTSSTDNRSCCVQ</sequence>
<dbReference type="InterPro" id="IPR057357">
    <property type="entry name" value="Znf-C2H2_ZFAND2A/B"/>
</dbReference>
<comment type="caution">
    <text evidence="8">The sequence shown here is derived from an EMBL/GenBank/DDBJ whole genome shotgun (WGS) entry which is preliminary data.</text>
</comment>
<dbReference type="Pfam" id="PF01428">
    <property type="entry name" value="zf-AN1"/>
    <property type="match status" value="2"/>
</dbReference>
<dbReference type="SMART" id="SM00154">
    <property type="entry name" value="ZnF_AN1"/>
    <property type="match status" value="2"/>
</dbReference>
<dbReference type="PANTHER" id="PTHR14677:SF20">
    <property type="entry name" value="ZINC FINGER AN1-TYPE CONTAINING 2A-RELATED"/>
    <property type="match status" value="1"/>
</dbReference>
<dbReference type="Gene3D" id="4.10.1110.10">
    <property type="entry name" value="AN1-like Zinc finger"/>
    <property type="match status" value="2"/>
</dbReference>
<dbReference type="GO" id="GO:0045047">
    <property type="term" value="P:protein targeting to ER"/>
    <property type="evidence" value="ECO:0007669"/>
    <property type="project" value="TreeGrafter"/>
</dbReference>
<evidence type="ECO:0000256" key="4">
    <source>
        <dbReference type="ARBA" id="ARBA00022833"/>
    </source>
</evidence>
<keyword evidence="4" id="KW-0862">Zinc</keyword>
<evidence type="ECO:0000259" key="7">
    <source>
        <dbReference type="PROSITE" id="PS51039"/>
    </source>
</evidence>
<dbReference type="InterPro" id="IPR000058">
    <property type="entry name" value="Znf_AN1"/>
</dbReference>
<dbReference type="Proteomes" id="UP000663828">
    <property type="component" value="Unassembled WGS sequence"/>
</dbReference>
<evidence type="ECO:0000256" key="2">
    <source>
        <dbReference type="ARBA" id="ARBA00022737"/>
    </source>
</evidence>
<name>A0A814RKC0_ADIRI</name>
<keyword evidence="1" id="KW-0479">Metal-binding</keyword>
<evidence type="ECO:0000313" key="9">
    <source>
        <dbReference type="Proteomes" id="UP000663828"/>
    </source>
</evidence>
<dbReference type="GO" id="GO:0005783">
    <property type="term" value="C:endoplasmic reticulum"/>
    <property type="evidence" value="ECO:0007669"/>
    <property type="project" value="TreeGrafter"/>
</dbReference>
<protein>
    <recommendedName>
        <fullName evidence="7">AN1-type domain-containing protein</fullName>
    </recommendedName>
</protein>
<proteinExistence type="predicted"/>
<dbReference type="FunFam" id="4.10.1110.10:FF:000003">
    <property type="entry name" value="AN1-type zinc finger protein 2B isoform X1"/>
    <property type="match status" value="1"/>
</dbReference>